<dbReference type="CDD" id="cd03363">
    <property type="entry name" value="TOPRIM_TopoIA_TopoI"/>
    <property type="match status" value="1"/>
</dbReference>
<evidence type="ECO:0000256" key="4">
    <source>
        <dbReference type="ARBA" id="ARBA00022771"/>
    </source>
</evidence>
<dbReference type="GO" id="GO:0003917">
    <property type="term" value="F:DNA topoisomerase type I (single strand cut, ATP-independent) activity"/>
    <property type="evidence" value="ECO:0007669"/>
    <property type="project" value="UniProtKB-UniRule"/>
</dbReference>
<keyword evidence="3" id="KW-0479">Metal-binding</keyword>
<dbReference type="Gene3D" id="3.40.50.140">
    <property type="match status" value="1"/>
</dbReference>
<dbReference type="GO" id="GO:0006265">
    <property type="term" value="P:DNA topological change"/>
    <property type="evidence" value="ECO:0007669"/>
    <property type="project" value="UniProtKB-UniRule"/>
</dbReference>
<feature type="site" description="Interaction with DNA" evidence="10">
    <location>
        <position position="33"/>
    </location>
</feature>
<protein>
    <recommendedName>
        <fullName evidence="10">DNA topoisomerase 1</fullName>
        <ecNumber evidence="10">5.6.2.1</ecNumber>
    </recommendedName>
    <alternativeName>
        <fullName evidence="10">DNA topoisomerase I</fullName>
    </alternativeName>
</protein>
<dbReference type="Gene3D" id="1.10.460.10">
    <property type="entry name" value="Topoisomerase I, domain 2"/>
    <property type="match status" value="1"/>
</dbReference>
<dbReference type="PANTHER" id="PTHR42785">
    <property type="entry name" value="DNA TOPOISOMERASE, TYPE IA, CORE"/>
    <property type="match status" value="1"/>
</dbReference>
<dbReference type="EMBL" id="LOHZ01000042">
    <property type="protein sequence ID" value="KYO64600.1"/>
    <property type="molecule type" value="Genomic_DNA"/>
</dbReference>
<dbReference type="InterPro" id="IPR003602">
    <property type="entry name" value="Topo_IA_DNA-bd_dom"/>
</dbReference>
<feature type="site" description="Interaction with DNA" evidence="10">
    <location>
        <position position="140"/>
    </location>
</feature>
<feature type="site" description="Interaction with DNA" evidence="10">
    <location>
        <position position="302"/>
    </location>
</feature>
<dbReference type="Pfam" id="PF01131">
    <property type="entry name" value="Topoisom_bac"/>
    <property type="match status" value="1"/>
</dbReference>
<evidence type="ECO:0000256" key="10">
    <source>
        <dbReference type="HAMAP-Rule" id="MF_00952"/>
    </source>
</evidence>
<dbReference type="PRINTS" id="PR00417">
    <property type="entry name" value="PRTPISMRASEI"/>
</dbReference>
<evidence type="ECO:0000313" key="14">
    <source>
        <dbReference type="Proteomes" id="UP000075737"/>
    </source>
</evidence>
<reference evidence="13 14" key="1">
    <citation type="submission" date="2015-12" db="EMBL/GenBank/DDBJ databases">
        <title>Draft genome of Thermovenabulum gondwanense isolated from a red thermophilic microbial mat colonisisng an outflow channel of a bore well.</title>
        <authorList>
            <person name="Patel B.K."/>
        </authorList>
    </citation>
    <scope>NUCLEOTIDE SEQUENCE [LARGE SCALE GENOMIC DNA]</scope>
    <source>
        <strain evidence="13 14">R270</strain>
    </source>
</reference>
<dbReference type="Gene3D" id="3.30.65.10">
    <property type="entry name" value="Bacterial Topoisomerase I, domain 1"/>
    <property type="match status" value="2"/>
</dbReference>
<dbReference type="InterPro" id="IPR003601">
    <property type="entry name" value="Topo_IA_2"/>
</dbReference>
<dbReference type="GO" id="GO:0005694">
    <property type="term" value="C:chromosome"/>
    <property type="evidence" value="ECO:0007669"/>
    <property type="project" value="InterPro"/>
</dbReference>
<dbReference type="SUPFAM" id="SSF56712">
    <property type="entry name" value="Prokaryotic type I DNA topoisomerase"/>
    <property type="match status" value="1"/>
</dbReference>
<dbReference type="SMART" id="SM00436">
    <property type="entry name" value="TOP1Bc"/>
    <property type="match status" value="1"/>
</dbReference>
<dbReference type="InterPro" id="IPR013497">
    <property type="entry name" value="Topo_IA_cen"/>
</dbReference>
<dbReference type="PANTHER" id="PTHR42785:SF1">
    <property type="entry name" value="DNA TOPOISOMERASE"/>
    <property type="match status" value="1"/>
</dbReference>
<comment type="subunit">
    <text evidence="10">Monomer.</text>
</comment>
<dbReference type="InterPro" id="IPR013498">
    <property type="entry name" value="Topo_IA_Znf"/>
</dbReference>
<evidence type="ECO:0000256" key="2">
    <source>
        <dbReference type="ARBA" id="ARBA00009446"/>
    </source>
</evidence>
<dbReference type="Gene3D" id="2.70.20.10">
    <property type="entry name" value="Topoisomerase I, domain 3"/>
    <property type="match status" value="1"/>
</dbReference>
<sequence length="702" mass="80025">MAKSLIIVESPAKAKTISKFLGKNFKVAASMGHVRDLPKSQLGIDLEDGFEPKYITIRGKGSIIDNLKREASKVEKIYLATDPDREGEAISWHLAQLLGIPQDLPCRVEFHEITKNAVTNSIKSPRTINKNLVNAQQARRVLDRLVGYMISPILWKKIKRGLSAGRVQSVAVRLICDRENEIRNFVPEEYWTIDAELMEEISKSTFLAKLFSKKGEKISINNKEQAEKIVNDLKEEKFTVLEVKKGERKRNPSLPFTTSTMQQEASRKLGFTAKKTMMIAQQLYEGLDIKDEGTVGLVTYIRTDSTRISEQAQLEAKKYIAENFGKDFINDSPIQQKQKKNIQDAHEAIRPTSVYRTPEKIKDSLSEDQYKLYKLIWERFLASQMAPAIYDYVSVDIKAGEYIFKATGSHMKFKGFMVVYIEGADEEQEKEETMLPDLIEGQELALKDLKAEQHFTQPPPRFTEAMLVKTLEEKGIGRPSTYAPIIDTITKRGYVEKEKGRFKPTELGEIVTELLKEYFSDIVDIGFTAEMEEQLDKIETGDEDWRKIVESFYKPFEKKLRIAEKEIGKIQLKEDEETEEICEYCGRKMVVKRGRYGKFLACSGFPECKNTKPIVEDTGVNCPLCGGKILVRKTKKGKKFYGCENYPECNFVSWYPPAGIPCPKCGNLMVLKSVKGHHKAVCTNKECNHEEIFPDKEGGKNV</sequence>
<keyword evidence="8 10" id="KW-0238">DNA-binding</keyword>
<comment type="function">
    <text evidence="10">Releases the supercoiling and torsional tension of DNA, which is introduced during the DNA replication and transcription, by transiently cleaving and rejoining one strand of the DNA duplex. Introduces a single-strand break via transesterification at a target site in duplex DNA. The scissile phosphodiester is attacked by the catalytic tyrosine of the enzyme, resulting in the formation of a DNA-(5'-phosphotyrosyl)-enzyme intermediate and the expulsion of a 3'-OH DNA strand. The free DNA strand then undergoes passage around the unbroken strand, thus removing DNA supercoils. Finally, in the religation step, the DNA 3'-OH attacks the covalent intermediate to expel the active-site tyrosine and restore the DNA phosphodiester backbone.</text>
</comment>
<keyword evidence="7 10" id="KW-0799">Topoisomerase</keyword>
<dbReference type="NCBIfam" id="TIGR01051">
    <property type="entry name" value="topA_bact"/>
    <property type="match status" value="1"/>
</dbReference>
<dbReference type="OrthoDB" id="9804262at2"/>
<dbReference type="Gene3D" id="1.10.290.10">
    <property type="entry name" value="Topoisomerase I, domain 4"/>
    <property type="match status" value="1"/>
</dbReference>
<dbReference type="InterPro" id="IPR013826">
    <property type="entry name" value="Topo_IA_cen_sub3"/>
</dbReference>
<keyword evidence="6" id="KW-0460">Magnesium</keyword>
<comment type="similarity">
    <text evidence="2 10">Belongs to the type IA topoisomerase family.</text>
</comment>
<keyword evidence="4" id="KW-0863">Zinc-finger</keyword>
<evidence type="ECO:0000256" key="6">
    <source>
        <dbReference type="ARBA" id="ARBA00022842"/>
    </source>
</evidence>
<proteinExistence type="inferred from homology"/>
<comment type="caution">
    <text evidence="13">The sequence shown here is derived from an EMBL/GenBank/DDBJ whole genome shotgun (WGS) entry which is preliminary data.</text>
</comment>
<feature type="domain" description="Topo IA-type catalytic" evidence="12">
    <location>
        <begin position="129"/>
        <end position="560"/>
    </location>
</feature>
<evidence type="ECO:0000256" key="1">
    <source>
        <dbReference type="ARBA" id="ARBA00000213"/>
    </source>
</evidence>
<feature type="site" description="Interaction with DNA" evidence="10">
    <location>
        <position position="139"/>
    </location>
</feature>
<evidence type="ECO:0000256" key="5">
    <source>
        <dbReference type="ARBA" id="ARBA00022833"/>
    </source>
</evidence>
<dbReference type="InterPro" id="IPR023406">
    <property type="entry name" value="Topo_IA_AS"/>
</dbReference>
<evidence type="ECO:0000313" key="13">
    <source>
        <dbReference type="EMBL" id="KYO64600.1"/>
    </source>
</evidence>
<dbReference type="HAMAP" id="MF_00952">
    <property type="entry name" value="Topoisom_1_prok"/>
    <property type="match status" value="1"/>
</dbReference>
<name>A0A162M9M8_9FIRM</name>
<feature type="site" description="Interaction with DNA" evidence="10">
    <location>
        <position position="492"/>
    </location>
</feature>
<evidence type="ECO:0000256" key="7">
    <source>
        <dbReference type="ARBA" id="ARBA00023029"/>
    </source>
</evidence>
<dbReference type="RefSeq" id="WP_068749145.1">
    <property type="nucleotide sequence ID" value="NZ_LOHZ01000042.1"/>
</dbReference>
<dbReference type="CDD" id="cd00186">
    <property type="entry name" value="TOP1Ac"/>
    <property type="match status" value="1"/>
</dbReference>
<dbReference type="PROSITE" id="PS52039">
    <property type="entry name" value="TOPO_IA_2"/>
    <property type="match status" value="1"/>
</dbReference>
<dbReference type="InterPro" id="IPR000380">
    <property type="entry name" value="Topo_IA"/>
</dbReference>
<dbReference type="PROSITE" id="PS00396">
    <property type="entry name" value="TOPO_IA_1"/>
    <property type="match status" value="1"/>
</dbReference>
<comment type="catalytic activity">
    <reaction evidence="1 10">
        <text>ATP-independent breakage of single-stranded DNA, followed by passage and rejoining.</text>
        <dbReference type="EC" id="5.6.2.1"/>
    </reaction>
</comment>
<dbReference type="InterPro" id="IPR006171">
    <property type="entry name" value="TOPRIM_dom"/>
</dbReference>
<accession>A0A162M9M8</accession>
<feature type="region of interest" description="Interaction with DNA" evidence="10">
    <location>
        <begin position="163"/>
        <end position="168"/>
    </location>
</feature>
<keyword evidence="9 10" id="KW-0413">Isomerase</keyword>
<dbReference type="InterPro" id="IPR023405">
    <property type="entry name" value="Topo_IA_core_domain"/>
</dbReference>
<evidence type="ECO:0000259" key="12">
    <source>
        <dbReference type="PROSITE" id="PS52039"/>
    </source>
</evidence>
<feature type="domain" description="Toprim" evidence="11">
    <location>
        <begin position="3"/>
        <end position="113"/>
    </location>
</feature>
<feature type="active site" description="O-(5'-phospho-DNA)-tyrosine intermediate" evidence="10">
    <location>
        <position position="300"/>
    </location>
</feature>
<dbReference type="Pfam" id="PF01751">
    <property type="entry name" value="Toprim"/>
    <property type="match status" value="1"/>
</dbReference>
<keyword evidence="14" id="KW-1185">Reference proteome</keyword>
<dbReference type="SMART" id="SM00493">
    <property type="entry name" value="TOPRIM"/>
    <property type="match status" value="1"/>
</dbReference>
<dbReference type="PATRIC" id="fig|520767.4.peg.2157"/>
<dbReference type="SMART" id="SM00437">
    <property type="entry name" value="TOP1Ac"/>
    <property type="match status" value="1"/>
</dbReference>
<keyword evidence="5" id="KW-0862">Zinc</keyword>
<dbReference type="InterPro" id="IPR034149">
    <property type="entry name" value="TOPRIM_TopoI"/>
</dbReference>
<dbReference type="GO" id="GO:0008270">
    <property type="term" value="F:zinc ion binding"/>
    <property type="evidence" value="ECO:0007669"/>
    <property type="project" value="UniProtKB-KW"/>
</dbReference>
<gene>
    <name evidence="10 13" type="primary">topA</name>
    <name evidence="13" type="ORF">ATZ99_20360</name>
</gene>
<dbReference type="EC" id="5.6.2.1" evidence="10"/>
<organism evidence="13 14">
    <name type="scientific">Thermovenabulum gondwanense</name>
    <dbReference type="NCBI Taxonomy" id="520767"/>
    <lineage>
        <taxon>Bacteria</taxon>
        <taxon>Bacillati</taxon>
        <taxon>Bacillota</taxon>
        <taxon>Clostridia</taxon>
        <taxon>Thermosediminibacterales</taxon>
        <taxon>Thermosediminibacteraceae</taxon>
        <taxon>Thermovenabulum</taxon>
    </lineage>
</organism>
<feature type="site" description="Interaction with DNA" evidence="10">
    <location>
        <position position="148"/>
    </location>
</feature>
<dbReference type="InterPro" id="IPR005733">
    <property type="entry name" value="TopoI_bac-type"/>
</dbReference>
<feature type="site" description="Interaction with DNA" evidence="10">
    <location>
        <position position="155"/>
    </location>
</feature>
<dbReference type="InterPro" id="IPR013824">
    <property type="entry name" value="Topo_IA_cen_sub1"/>
</dbReference>
<dbReference type="GO" id="GO:0003677">
    <property type="term" value="F:DNA binding"/>
    <property type="evidence" value="ECO:0007669"/>
    <property type="project" value="UniProtKB-KW"/>
</dbReference>
<dbReference type="PROSITE" id="PS50880">
    <property type="entry name" value="TOPRIM"/>
    <property type="match status" value="1"/>
</dbReference>
<dbReference type="AlphaFoldDB" id="A0A162M9M8"/>
<dbReference type="Proteomes" id="UP000075737">
    <property type="component" value="Unassembled WGS sequence"/>
</dbReference>
<dbReference type="InterPro" id="IPR013825">
    <property type="entry name" value="Topo_IA_cen_sub2"/>
</dbReference>
<evidence type="ECO:0000256" key="9">
    <source>
        <dbReference type="ARBA" id="ARBA00023235"/>
    </source>
</evidence>
<dbReference type="InterPro" id="IPR028612">
    <property type="entry name" value="Topoisom_1_IA"/>
</dbReference>
<dbReference type="SUPFAM" id="SSF57783">
    <property type="entry name" value="Zinc beta-ribbon"/>
    <property type="match status" value="1"/>
</dbReference>
<feature type="site" description="Interaction with DNA" evidence="10">
    <location>
        <position position="143"/>
    </location>
</feature>
<evidence type="ECO:0000256" key="8">
    <source>
        <dbReference type="ARBA" id="ARBA00023125"/>
    </source>
</evidence>
<evidence type="ECO:0000259" key="11">
    <source>
        <dbReference type="PROSITE" id="PS50880"/>
    </source>
</evidence>
<dbReference type="Pfam" id="PF01396">
    <property type="entry name" value="Zn_ribbon_Top1"/>
    <property type="match status" value="3"/>
</dbReference>
<dbReference type="STRING" id="520767.ATZ99_20360"/>
<evidence type="ECO:0000256" key="3">
    <source>
        <dbReference type="ARBA" id="ARBA00022723"/>
    </source>
</evidence>